<dbReference type="PROSITE" id="PS50267">
    <property type="entry name" value="NA_NEUROTRAN_SYMP_3"/>
    <property type="match status" value="1"/>
</dbReference>
<dbReference type="RefSeq" id="WP_105052463.1">
    <property type="nucleotide sequence ID" value="NZ_BMYG01000012.1"/>
</dbReference>
<dbReference type="OrthoDB" id="9762833at2"/>
<feature type="transmembrane region" description="Helical" evidence="6">
    <location>
        <begin position="313"/>
        <end position="334"/>
    </location>
</feature>
<feature type="transmembrane region" description="Helical" evidence="6">
    <location>
        <begin position="144"/>
        <end position="162"/>
    </location>
</feature>
<evidence type="ECO:0000256" key="4">
    <source>
        <dbReference type="ARBA" id="ARBA00022989"/>
    </source>
</evidence>
<proteinExistence type="predicted"/>
<evidence type="ECO:0000313" key="8">
    <source>
        <dbReference type="Proteomes" id="UP000239007"/>
    </source>
</evidence>
<dbReference type="PRINTS" id="PR00176">
    <property type="entry name" value="NANEUSMPORT"/>
</dbReference>
<keyword evidence="4 6" id="KW-1133">Transmembrane helix</keyword>
<comment type="subcellular location">
    <subcellularLocation>
        <location evidence="1">Membrane</location>
        <topology evidence="1">Multi-pass membrane protein</topology>
    </subcellularLocation>
</comment>
<dbReference type="PANTHER" id="PTHR42948">
    <property type="entry name" value="TRANSPORTER"/>
    <property type="match status" value="1"/>
</dbReference>
<dbReference type="GO" id="GO:0016020">
    <property type="term" value="C:membrane"/>
    <property type="evidence" value="ECO:0007669"/>
    <property type="project" value="UniProtKB-SubCell"/>
</dbReference>
<evidence type="ECO:0000313" key="7">
    <source>
        <dbReference type="EMBL" id="PQJ53958.1"/>
    </source>
</evidence>
<feature type="transmembrane region" description="Helical" evidence="6">
    <location>
        <begin position="385"/>
        <end position="402"/>
    </location>
</feature>
<reference evidence="7 8" key="1">
    <citation type="submission" date="2016-12" db="EMBL/GenBank/DDBJ databases">
        <title>Diversity of luminous bacteria.</title>
        <authorList>
            <person name="Yoshizawa S."/>
            <person name="Kogure K."/>
        </authorList>
    </citation>
    <scope>NUCLEOTIDE SEQUENCE [LARGE SCALE GENOMIC DNA]</scope>
    <source>
        <strain evidence="7 8">SA4-48</strain>
    </source>
</reference>
<dbReference type="AlphaFoldDB" id="A0A2S7UW36"/>
<dbReference type="EMBL" id="MSCH01000003">
    <property type="protein sequence ID" value="PQJ53958.1"/>
    <property type="molecule type" value="Genomic_DNA"/>
</dbReference>
<dbReference type="NCBIfam" id="NF037979">
    <property type="entry name" value="Na_transp"/>
    <property type="match status" value="1"/>
</dbReference>
<dbReference type="InterPro" id="IPR037272">
    <property type="entry name" value="SNS_sf"/>
</dbReference>
<name>A0A2S7UW36_9GAMM</name>
<dbReference type="PANTHER" id="PTHR42948:SF1">
    <property type="entry name" value="TRANSPORTER"/>
    <property type="match status" value="1"/>
</dbReference>
<dbReference type="SUPFAM" id="SSF161070">
    <property type="entry name" value="SNF-like"/>
    <property type="match status" value="1"/>
</dbReference>
<comment type="caution">
    <text evidence="7">The sequence shown here is derived from an EMBL/GenBank/DDBJ whole genome shotgun (WGS) entry which is preliminary data.</text>
</comment>
<dbReference type="CDD" id="cd10336">
    <property type="entry name" value="SLC6sbd_Tyt1-Like"/>
    <property type="match status" value="1"/>
</dbReference>
<feature type="transmembrane region" description="Helical" evidence="6">
    <location>
        <begin position="43"/>
        <end position="64"/>
    </location>
</feature>
<feature type="transmembrane region" description="Helical" evidence="6">
    <location>
        <begin position="214"/>
        <end position="239"/>
    </location>
</feature>
<feature type="transmembrane region" description="Helical" evidence="6">
    <location>
        <begin position="94"/>
        <end position="119"/>
    </location>
</feature>
<feature type="transmembrane region" description="Helical" evidence="6">
    <location>
        <begin position="12"/>
        <end position="31"/>
    </location>
</feature>
<dbReference type="Pfam" id="PF00209">
    <property type="entry name" value="SNF"/>
    <property type="match status" value="2"/>
</dbReference>
<feature type="transmembrane region" description="Helical" evidence="6">
    <location>
        <begin position="429"/>
        <end position="447"/>
    </location>
</feature>
<evidence type="ECO:0000256" key="2">
    <source>
        <dbReference type="ARBA" id="ARBA00022448"/>
    </source>
</evidence>
<feature type="transmembrane region" description="Helical" evidence="6">
    <location>
        <begin position="354"/>
        <end position="379"/>
    </location>
</feature>
<keyword evidence="8" id="KW-1185">Reference proteome</keyword>
<protein>
    <submittedName>
        <fullName evidence="7">Sodium-dependent transporter</fullName>
    </submittedName>
</protein>
<gene>
    <name evidence="7" type="ORF">BTO11_09995</name>
</gene>
<accession>A0A2S7UW36</accession>
<evidence type="ECO:0000256" key="3">
    <source>
        <dbReference type="ARBA" id="ARBA00022692"/>
    </source>
</evidence>
<sequence>MAVRGQFSSRLGFILAAAGSAVGLGNIWGFPTQVASNGGAAFVLVYLILTFIVAYPILMAELVIGRHSQSNMVDALQKISAGNLAKKIGAGTGYWALIVVSLILSFYMIVAGWMIAYMFQAATEVFGWSEASAWLTDFSTSRNITFSLLFAFMTILIVSRGVSSGIEKWSSRLMPMLLVLILLLIAYVSMQNGAVDGWKAYLVPDFSKIWSGDLILSAMGQAFFSLSLGVGSMLIYGSYVSKKENLVVLGASVALVDVGIAIMSGMLIIPAMYVALANGVTIFNEAGQLIGGDQLIFTVIPALFDTMGSAGDYVAFVFFVLMTIAALTSSISMLEVPVAYTIESTKLERKSASWLIGVFVACISLVLIFNFDVLFGLVITLTTKYSQPLLGFMLCIFTGWVWKRDSILQEIKQGADNVENSVFWKIWPVYVRFICPLIILAMAYHTIFMS</sequence>
<organism evidence="7 8">
    <name type="scientific">Psychrosphaera saromensis</name>
    <dbReference type="NCBI Taxonomy" id="716813"/>
    <lineage>
        <taxon>Bacteria</taxon>
        <taxon>Pseudomonadati</taxon>
        <taxon>Pseudomonadota</taxon>
        <taxon>Gammaproteobacteria</taxon>
        <taxon>Alteromonadales</taxon>
        <taxon>Pseudoalteromonadaceae</taxon>
        <taxon>Psychrosphaera</taxon>
    </lineage>
</organism>
<dbReference type="InterPro" id="IPR000175">
    <property type="entry name" value="Na/ntran_symport"/>
</dbReference>
<evidence type="ECO:0000256" key="6">
    <source>
        <dbReference type="SAM" id="Phobius"/>
    </source>
</evidence>
<keyword evidence="3 6" id="KW-0812">Transmembrane</keyword>
<feature type="transmembrane region" description="Helical" evidence="6">
    <location>
        <begin position="246"/>
        <end position="269"/>
    </location>
</feature>
<dbReference type="Proteomes" id="UP000239007">
    <property type="component" value="Unassembled WGS sequence"/>
</dbReference>
<evidence type="ECO:0000256" key="1">
    <source>
        <dbReference type="ARBA" id="ARBA00004141"/>
    </source>
</evidence>
<keyword evidence="2" id="KW-0813">Transport</keyword>
<feature type="transmembrane region" description="Helical" evidence="6">
    <location>
        <begin position="174"/>
        <end position="194"/>
    </location>
</feature>
<keyword evidence="5 6" id="KW-0472">Membrane</keyword>
<evidence type="ECO:0000256" key="5">
    <source>
        <dbReference type="ARBA" id="ARBA00023136"/>
    </source>
</evidence>
<dbReference type="InterPro" id="IPR047218">
    <property type="entry name" value="YocR/YhdH-like"/>
</dbReference>